<protein>
    <submittedName>
        <fullName evidence="3">Stage II sporulation protein E (SpoIIE)</fullName>
    </submittedName>
</protein>
<dbReference type="KEGG" id="dti:Desti_3554"/>
<reference evidence="4" key="1">
    <citation type="submission" date="2012-06" db="EMBL/GenBank/DDBJ databases">
        <title>Complete sequence of chromosome of Desulfomonile tiedjei DSM 6799.</title>
        <authorList>
            <person name="Lucas S."/>
            <person name="Copeland A."/>
            <person name="Lapidus A."/>
            <person name="Glavina del Rio T."/>
            <person name="Dalin E."/>
            <person name="Tice H."/>
            <person name="Bruce D."/>
            <person name="Goodwin L."/>
            <person name="Pitluck S."/>
            <person name="Peters L."/>
            <person name="Ovchinnikova G."/>
            <person name="Zeytun A."/>
            <person name="Lu M."/>
            <person name="Kyrpides N."/>
            <person name="Mavromatis K."/>
            <person name="Ivanova N."/>
            <person name="Brettin T."/>
            <person name="Detter J.C."/>
            <person name="Han C."/>
            <person name="Larimer F."/>
            <person name="Land M."/>
            <person name="Hauser L."/>
            <person name="Markowitz V."/>
            <person name="Cheng J.-F."/>
            <person name="Hugenholtz P."/>
            <person name="Woyke T."/>
            <person name="Wu D."/>
            <person name="Spring S."/>
            <person name="Schroeder M."/>
            <person name="Brambilla E."/>
            <person name="Klenk H.-P."/>
            <person name="Eisen J.A."/>
        </authorList>
    </citation>
    <scope>NUCLEOTIDE SEQUENCE [LARGE SCALE GENOMIC DNA]</scope>
    <source>
        <strain evidence="4">ATCC 49306 / DSM 6799 / DCB-1</strain>
    </source>
</reference>
<dbReference type="EMBL" id="CP003360">
    <property type="protein sequence ID" value="AFM26203.1"/>
    <property type="molecule type" value="Genomic_DNA"/>
</dbReference>
<evidence type="ECO:0000313" key="3">
    <source>
        <dbReference type="EMBL" id="AFM26203.1"/>
    </source>
</evidence>
<keyword evidence="4" id="KW-1185">Reference proteome</keyword>
<dbReference type="OrthoDB" id="5496380at2"/>
<evidence type="ECO:0000313" key="4">
    <source>
        <dbReference type="Proteomes" id="UP000006055"/>
    </source>
</evidence>
<dbReference type="PROSITE" id="PS50885">
    <property type="entry name" value="HAMP"/>
    <property type="match status" value="1"/>
</dbReference>
<dbReference type="InterPro" id="IPR003660">
    <property type="entry name" value="HAMP_dom"/>
</dbReference>
<dbReference type="SMART" id="SM00304">
    <property type="entry name" value="HAMP"/>
    <property type="match status" value="1"/>
</dbReference>
<dbReference type="RefSeq" id="WP_014811334.1">
    <property type="nucleotide sequence ID" value="NC_018025.1"/>
</dbReference>
<dbReference type="PANTHER" id="PTHR43156:SF9">
    <property type="entry name" value="HAMP DOMAIN-CONTAINING PROTEIN"/>
    <property type="match status" value="1"/>
</dbReference>
<dbReference type="Pfam" id="PF07228">
    <property type="entry name" value="SpoIIE"/>
    <property type="match status" value="1"/>
</dbReference>
<dbReference type="Gene3D" id="3.60.40.10">
    <property type="entry name" value="PPM-type phosphatase domain"/>
    <property type="match status" value="1"/>
</dbReference>
<dbReference type="eggNOG" id="COG2208">
    <property type="taxonomic scope" value="Bacteria"/>
</dbReference>
<name>I4C9G2_DESTA</name>
<dbReference type="InterPro" id="IPR001932">
    <property type="entry name" value="PPM-type_phosphatase-like_dom"/>
</dbReference>
<dbReference type="GO" id="GO:0007165">
    <property type="term" value="P:signal transduction"/>
    <property type="evidence" value="ECO:0007669"/>
    <property type="project" value="InterPro"/>
</dbReference>
<evidence type="ECO:0000259" key="2">
    <source>
        <dbReference type="PROSITE" id="PS50885"/>
    </source>
</evidence>
<sequence>MNQAQSAIVKSVQQALMSLLNGTPARLLDQNGQCLDDELKELCETTNHFIEKFSEASDFLSSLSKGLLEIEPPRRNFLISPFKRLHASLRHLTWQTKQVAMGDLSQRVDFLGGFSDAFNSMIDSLREKREIELSLVQANTEIMDSLRYARTIQTAFLPNQQEMASNVGDYFIIWEPKDLIGGDIYKYETVPEGFLLSVIDCTGHGVPGAIMTMISGASLDRAVEKVGYKDPALLLTHLNRLVKSSLNQHHKETSSDDGLDIGICLVNKLERKLTFAGARIGLWCCREGDLYEVPPDRQSVGYKNSKLNFSYVNRTVAIDDNTIFYICTDGILHQTGGPRRLPFGKKRFKRLILDNCQKPFRDQMRDIQEAIETYRGDEPQLDDITLVGFNPFSVPGGQGSGIIRA</sequence>
<dbReference type="HOGENOM" id="CLU_699535_0_0_7"/>
<dbReference type="GO" id="GO:0016020">
    <property type="term" value="C:membrane"/>
    <property type="evidence" value="ECO:0007669"/>
    <property type="project" value="InterPro"/>
</dbReference>
<dbReference type="InterPro" id="IPR052016">
    <property type="entry name" value="Bact_Sigma-Reg"/>
</dbReference>
<evidence type="ECO:0000256" key="1">
    <source>
        <dbReference type="ARBA" id="ARBA00022801"/>
    </source>
</evidence>
<dbReference type="Proteomes" id="UP000006055">
    <property type="component" value="Chromosome"/>
</dbReference>
<gene>
    <name evidence="3" type="ordered locus">Desti_3554</name>
</gene>
<dbReference type="AlphaFoldDB" id="I4C9G2"/>
<dbReference type="PANTHER" id="PTHR43156">
    <property type="entry name" value="STAGE II SPORULATION PROTEIN E-RELATED"/>
    <property type="match status" value="1"/>
</dbReference>
<dbReference type="InterPro" id="IPR036457">
    <property type="entry name" value="PPM-type-like_dom_sf"/>
</dbReference>
<dbReference type="GO" id="GO:0016791">
    <property type="term" value="F:phosphatase activity"/>
    <property type="evidence" value="ECO:0007669"/>
    <property type="project" value="TreeGrafter"/>
</dbReference>
<proteinExistence type="predicted"/>
<feature type="domain" description="HAMP" evidence="2">
    <location>
        <begin position="83"/>
        <end position="130"/>
    </location>
</feature>
<dbReference type="CDD" id="cd06225">
    <property type="entry name" value="HAMP"/>
    <property type="match status" value="1"/>
</dbReference>
<keyword evidence="1" id="KW-0378">Hydrolase</keyword>
<accession>I4C9G2</accession>
<dbReference type="STRING" id="706587.Desti_3554"/>
<organism evidence="3 4">
    <name type="scientific">Desulfomonile tiedjei (strain ATCC 49306 / DSM 6799 / DCB-1)</name>
    <dbReference type="NCBI Taxonomy" id="706587"/>
    <lineage>
        <taxon>Bacteria</taxon>
        <taxon>Pseudomonadati</taxon>
        <taxon>Thermodesulfobacteriota</taxon>
        <taxon>Desulfomonilia</taxon>
        <taxon>Desulfomonilales</taxon>
        <taxon>Desulfomonilaceae</taxon>
        <taxon>Desulfomonile</taxon>
    </lineage>
</organism>